<proteinExistence type="predicted"/>
<dbReference type="Proteomes" id="UP000266673">
    <property type="component" value="Unassembled WGS sequence"/>
</dbReference>
<keyword evidence="1" id="KW-1133">Transmembrane helix</keyword>
<comment type="caution">
    <text evidence="2">The sequence shown here is derived from an EMBL/GenBank/DDBJ whole genome shotgun (WGS) entry which is preliminary data.</text>
</comment>
<accession>A0A397W4G4</accession>
<gene>
    <name evidence="2" type="ORF">C2G38_2058024</name>
</gene>
<reference evidence="2 3" key="1">
    <citation type="submission" date="2018-06" db="EMBL/GenBank/DDBJ databases">
        <title>Comparative genomics reveals the genomic features of Rhizophagus irregularis, R. cerebriforme, R. diaphanum and Gigaspora rosea, and their symbiotic lifestyle signature.</title>
        <authorList>
            <person name="Morin E."/>
            <person name="San Clemente H."/>
            <person name="Chen E.C.H."/>
            <person name="De La Providencia I."/>
            <person name="Hainaut M."/>
            <person name="Kuo A."/>
            <person name="Kohler A."/>
            <person name="Murat C."/>
            <person name="Tang N."/>
            <person name="Roy S."/>
            <person name="Loubradou J."/>
            <person name="Henrissat B."/>
            <person name="Grigoriev I.V."/>
            <person name="Corradi N."/>
            <person name="Roux C."/>
            <person name="Martin F.M."/>
        </authorList>
    </citation>
    <scope>NUCLEOTIDE SEQUENCE [LARGE SCALE GENOMIC DNA]</scope>
    <source>
        <strain evidence="2 3">DAOM 194757</strain>
    </source>
</reference>
<keyword evidence="3" id="KW-1185">Reference proteome</keyword>
<sequence>MDNYLAVFLHLLLVASRLLLGFPVCFVLFLVIQLLILISLAVRPAYSNLLKHSSITFCNYSFQCFCVSAWQFIISSIL</sequence>
<name>A0A397W4G4_9GLOM</name>
<evidence type="ECO:0000313" key="3">
    <source>
        <dbReference type="Proteomes" id="UP000266673"/>
    </source>
</evidence>
<keyword evidence="1" id="KW-0472">Membrane</keyword>
<protein>
    <submittedName>
        <fullName evidence="2">Uncharacterized protein</fullName>
    </submittedName>
</protein>
<organism evidence="2 3">
    <name type="scientific">Gigaspora rosea</name>
    <dbReference type="NCBI Taxonomy" id="44941"/>
    <lineage>
        <taxon>Eukaryota</taxon>
        <taxon>Fungi</taxon>
        <taxon>Fungi incertae sedis</taxon>
        <taxon>Mucoromycota</taxon>
        <taxon>Glomeromycotina</taxon>
        <taxon>Glomeromycetes</taxon>
        <taxon>Diversisporales</taxon>
        <taxon>Gigasporaceae</taxon>
        <taxon>Gigaspora</taxon>
    </lineage>
</organism>
<keyword evidence="1" id="KW-0812">Transmembrane</keyword>
<dbReference type="EMBL" id="QKWP01000051">
    <property type="protein sequence ID" value="RIB28942.1"/>
    <property type="molecule type" value="Genomic_DNA"/>
</dbReference>
<evidence type="ECO:0000256" key="1">
    <source>
        <dbReference type="SAM" id="Phobius"/>
    </source>
</evidence>
<feature type="transmembrane region" description="Helical" evidence="1">
    <location>
        <begin position="20"/>
        <end position="42"/>
    </location>
</feature>
<evidence type="ECO:0000313" key="2">
    <source>
        <dbReference type="EMBL" id="RIB28942.1"/>
    </source>
</evidence>
<dbReference type="AlphaFoldDB" id="A0A397W4G4"/>